<dbReference type="Gene3D" id="3.40.50.10790">
    <property type="entry name" value="S-adenosyl-l-methionine hydroxide adenosyltransferase, N-terminal"/>
    <property type="match status" value="1"/>
</dbReference>
<dbReference type="Pfam" id="PF20257">
    <property type="entry name" value="SAM_HAT_C"/>
    <property type="match status" value="1"/>
</dbReference>
<dbReference type="SUPFAM" id="SSF102522">
    <property type="entry name" value="Bacterial fluorinating enzyme, N-terminal domain"/>
    <property type="match status" value="1"/>
</dbReference>
<dbReference type="PANTHER" id="PTHR35092">
    <property type="entry name" value="CHLORINASE MJ1651"/>
    <property type="match status" value="1"/>
</dbReference>
<name>A0A256J5W7_HALEZ</name>
<sequence length="303" mass="31793">MITLTSDFGSPYPAAMKGVIRRHTDAELIDVAHDLPRGDPRAAAFWLRFVLPEFPPAVHCAVVDPGVGTDRDALVVRAGAHVIVAPDNGLAMPPARALAADESDVEVWSIAVDDPASETFHGRDVFAPTAARVRTALDDELTASDGEPAVDAVAEALAGIDDLAPANDPVDVHFPEPSVERDAGEAEKDTDAEDGTDSEDGTDDEADTGDVVAVDGEVLAIDRFGNVITNVPGELVRGRDWVRVNGDLTPVAETFGAVDPGERLVTVGSHGYAECDVNDGRGDGAFDLRPGDAVRFVPDSVSL</sequence>
<dbReference type="Proteomes" id="UP000215731">
    <property type="component" value="Unassembled WGS sequence"/>
</dbReference>
<dbReference type="AlphaFoldDB" id="A0A256J5W7"/>
<dbReference type="InterPro" id="IPR046469">
    <property type="entry name" value="SAM_HAT_N"/>
</dbReference>
<feature type="domain" description="S-adenosyl-l-methionine hydroxide adenosyltransferase C-terminal" evidence="5">
    <location>
        <begin position="216"/>
        <end position="295"/>
    </location>
</feature>
<dbReference type="PIRSF" id="PIRSF006779">
    <property type="entry name" value="UCP006779"/>
    <property type="match status" value="1"/>
</dbReference>
<dbReference type="InterPro" id="IPR023227">
    <property type="entry name" value="SAM_OH_AdoTrfase_C_sf"/>
</dbReference>
<evidence type="ECO:0000259" key="5">
    <source>
        <dbReference type="Pfam" id="PF20257"/>
    </source>
</evidence>
<organism evidence="6 7">
    <name type="scientific">Halorubrum ezzemoulense</name>
    <name type="common">Halorubrum chaoviator</name>
    <dbReference type="NCBI Taxonomy" id="337243"/>
    <lineage>
        <taxon>Archaea</taxon>
        <taxon>Methanobacteriati</taxon>
        <taxon>Methanobacteriota</taxon>
        <taxon>Stenosarchaea group</taxon>
        <taxon>Halobacteria</taxon>
        <taxon>Halobacteriales</taxon>
        <taxon>Haloferacaceae</taxon>
        <taxon>Halorubrum</taxon>
    </lineage>
</organism>
<protein>
    <submittedName>
        <fullName evidence="6">S-adenosyl-l-methionine hydroxide adenosyltransferase</fullName>
    </submittedName>
</protein>
<accession>A0A256J5W7</accession>
<dbReference type="RefSeq" id="WP_086219172.1">
    <property type="nucleotide sequence ID" value="NZ_NHOZ01000051.1"/>
</dbReference>
<dbReference type="PANTHER" id="PTHR35092:SF1">
    <property type="entry name" value="CHLORINASE MJ1651"/>
    <property type="match status" value="1"/>
</dbReference>
<feature type="compositionally biased region" description="Basic and acidic residues" evidence="3">
    <location>
        <begin position="170"/>
        <end position="189"/>
    </location>
</feature>
<keyword evidence="6" id="KW-0808">Transferase</keyword>
<keyword evidence="1" id="KW-0949">S-adenosyl-L-methionine</keyword>
<dbReference type="GO" id="GO:0016740">
    <property type="term" value="F:transferase activity"/>
    <property type="evidence" value="ECO:0007669"/>
    <property type="project" value="UniProtKB-KW"/>
</dbReference>
<dbReference type="Pfam" id="PF01887">
    <property type="entry name" value="SAM_HAT_N"/>
    <property type="match status" value="1"/>
</dbReference>
<evidence type="ECO:0000256" key="2">
    <source>
        <dbReference type="ARBA" id="ARBA00024035"/>
    </source>
</evidence>
<evidence type="ECO:0000256" key="1">
    <source>
        <dbReference type="ARBA" id="ARBA00022691"/>
    </source>
</evidence>
<comment type="caution">
    <text evidence="6">The sequence shown here is derived from an EMBL/GenBank/DDBJ whole genome shotgun (WGS) entry which is preliminary data.</text>
</comment>
<dbReference type="Gene3D" id="2.40.30.90">
    <property type="entry name" value="Bacterial fluorinating enzyme like"/>
    <property type="match status" value="1"/>
</dbReference>
<evidence type="ECO:0000259" key="4">
    <source>
        <dbReference type="Pfam" id="PF01887"/>
    </source>
</evidence>
<reference evidence="6 7" key="1">
    <citation type="journal article" date="2014" name="Front. Microbiol.">
        <title>Population and genomic analysis of the genus Halorubrum.</title>
        <authorList>
            <person name="Fullmer M.S."/>
            <person name="Soucy S.M."/>
            <person name="Swithers K.S."/>
            <person name="Makkay A.M."/>
            <person name="Wheeler R."/>
            <person name="Ventosa A."/>
            <person name="Gogarten J.P."/>
            <person name="Papke R.T."/>
        </authorList>
    </citation>
    <scope>NUCLEOTIDE SEQUENCE [LARGE SCALE GENOMIC DNA]</scope>
    <source>
        <strain evidence="6 7">Ga36</strain>
    </source>
</reference>
<comment type="similarity">
    <text evidence="2">Belongs to the SAM hydrolase / SAM-dependent halogenase family.</text>
</comment>
<dbReference type="InterPro" id="IPR046470">
    <property type="entry name" value="SAM_HAT_C"/>
</dbReference>
<dbReference type="InterPro" id="IPR002747">
    <property type="entry name" value="SAM_OH_AdoTrfase"/>
</dbReference>
<proteinExistence type="inferred from homology"/>
<feature type="domain" description="S-adenosyl-l-methionine hydroxide adenosyltransferase N-terminal" evidence="4">
    <location>
        <begin position="2"/>
        <end position="135"/>
    </location>
</feature>
<dbReference type="EMBL" id="NHOZ01000051">
    <property type="protein sequence ID" value="OYR64214.1"/>
    <property type="molecule type" value="Genomic_DNA"/>
</dbReference>
<feature type="region of interest" description="Disordered" evidence="3">
    <location>
        <begin position="164"/>
        <end position="210"/>
    </location>
</feature>
<evidence type="ECO:0000313" key="7">
    <source>
        <dbReference type="Proteomes" id="UP000215731"/>
    </source>
</evidence>
<dbReference type="InterPro" id="IPR023228">
    <property type="entry name" value="SAM_OH_AdoTrfase_N_sf"/>
</dbReference>
<evidence type="ECO:0000256" key="3">
    <source>
        <dbReference type="SAM" id="MobiDB-lite"/>
    </source>
</evidence>
<dbReference type="SUPFAM" id="SSF101852">
    <property type="entry name" value="Bacterial fluorinating enzyme, C-terminal domain"/>
    <property type="match status" value="1"/>
</dbReference>
<feature type="compositionally biased region" description="Acidic residues" evidence="3">
    <location>
        <begin position="190"/>
        <end position="208"/>
    </location>
</feature>
<gene>
    <name evidence="6" type="ORF">DJ80_05780</name>
</gene>
<evidence type="ECO:0000313" key="6">
    <source>
        <dbReference type="EMBL" id="OYR64214.1"/>
    </source>
</evidence>